<comment type="subcellular location">
    <subcellularLocation>
        <location evidence="1 9">Mitochondrion inner membrane</location>
        <topology evidence="1 9">Peripheral membrane protein</topology>
        <orientation evidence="1 9">Intermembrane side</orientation>
    </subcellularLocation>
</comment>
<sequence>MIAEPPQAPGTPPNDGTATHPPVKGGPEFWRRSFSYITGMGMTDEDRAQFERSSEEKKIEEECRKCEKQRDYLMKYSPIVRFMLSNVQQVNGEMNSENIKCMPCDTLQSGGFSPHYGILLCQNRLRNQSHMEDTLAHELVHAYDHLRFEVNWDDLKNHACSEVCAPYIWPGREEVV</sequence>
<dbReference type="InterPro" id="IPR019165">
    <property type="entry name" value="Peptidase_M76_ATP23"/>
</dbReference>
<feature type="compositionally biased region" description="Pro residues" evidence="10">
    <location>
        <begin position="1"/>
        <end position="12"/>
    </location>
</feature>
<dbReference type="GO" id="GO:0008233">
    <property type="term" value="F:peptidase activity"/>
    <property type="evidence" value="ECO:0007669"/>
    <property type="project" value="UniProtKB-KW"/>
</dbReference>
<feature type="region of interest" description="Disordered" evidence="10">
    <location>
        <begin position="1"/>
        <end position="27"/>
    </location>
</feature>
<evidence type="ECO:0000256" key="1">
    <source>
        <dbReference type="ARBA" id="ARBA00004137"/>
    </source>
</evidence>
<protein>
    <recommendedName>
        <fullName evidence="3 9">Mitochondrial inner membrane protease ATP23</fullName>
        <ecNumber evidence="9">3.4.24.-</ecNumber>
    </recommendedName>
</protein>
<evidence type="ECO:0000256" key="10">
    <source>
        <dbReference type="SAM" id="MobiDB-lite"/>
    </source>
</evidence>
<comment type="similarity">
    <text evidence="2 9">Belongs to the peptidase M76 family.</text>
</comment>
<proteinExistence type="inferred from homology"/>
<evidence type="ECO:0000256" key="8">
    <source>
        <dbReference type="ARBA" id="ARBA00025322"/>
    </source>
</evidence>
<reference evidence="11 12" key="1">
    <citation type="submission" date="2024-02" db="EMBL/GenBank/DDBJ databases">
        <title>Discinaceae phylogenomics.</title>
        <authorList>
            <person name="Dirks A.C."/>
            <person name="James T.Y."/>
        </authorList>
    </citation>
    <scope>NUCLEOTIDE SEQUENCE [LARGE SCALE GENOMIC DNA]</scope>
    <source>
        <strain evidence="11 12">ACD0624</strain>
    </source>
</reference>
<comment type="function">
    <text evidence="8">Has a dual role in the assembly of mitochondrial ATPase. Acts as a protease that removes N-terminal residues of mitochondrial ATPase CF(0) subunit 6 at the intermembrane space side. Also involved in the correct assembly of the membrane-embedded ATPase CF(0) particle, probably mediating association of subunit 6 with the subunit 9 ring.</text>
</comment>
<evidence type="ECO:0000256" key="3">
    <source>
        <dbReference type="ARBA" id="ARBA00014615"/>
    </source>
</evidence>
<evidence type="ECO:0000256" key="9">
    <source>
        <dbReference type="RuleBase" id="RU364057"/>
    </source>
</evidence>
<keyword evidence="9" id="KW-0496">Mitochondrion</keyword>
<evidence type="ECO:0000256" key="2">
    <source>
        <dbReference type="ARBA" id="ARBA00009915"/>
    </source>
</evidence>
<dbReference type="GO" id="GO:0006508">
    <property type="term" value="P:proteolysis"/>
    <property type="evidence" value="ECO:0007669"/>
    <property type="project" value="UniProtKB-KW"/>
</dbReference>
<dbReference type="PANTHER" id="PTHR21711:SF0">
    <property type="entry name" value="MITOCHONDRIAL INNER MEMBRANE PROTEASE ATP23 HOMOLOG"/>
    <property type="match status" value="1"/>
</dbReference>
<keyword evidence="5 9" id="KW-0479">Metal-binding</keyword>
<evidence type="ECO:0000256" key="4">
    <source>
        <dbReference type="ARBA" id="ARBA00022670"/>
    </source>
</evidence>
<dbReference type="PANTHER" id="PTHR21711">
    <property type="entry name" value="MITOCHONDRIAL INNER MEMBRANE PROTEASE"/>
    <property type="match status" value="1"/>
</dbReference>
<evidence type="ECO:0000256" key="7">
    <source>
        <dbReference type="ARBA" id="ARBA00023049"/>
    </source>
</evidence>
<organism evidence="11 12">
    <name type="scientific">Discina gigas</name>
    <dbReference type="NCBI Taxonomy" id="1032678"/>
    <lineage>
        <taxon>Eukaryota</taxon>
        <taxon>Fungi</taxon>
        <taxon>Dikarya</taxon>
        <taxon>Ascomycota</taxon>
        <taxon>Pezizomycotina</taxon>
        <taxon>Pezizomycetes</taxon>
        <taxon>Pezizales</taxon>
        <taxon>Discinaceae</taxon>
        <taxon>Discina</taxon>
    </lineage>
</organism>
<evidence type="ECO:0000313" key="11">
    <source>
        <dbReference type="EMBL" id="KAL0637072.1"/>
    </source>
</evidence>
<evidence type="ECO:0000256" key="6">
    <source>
        <dbReference type="ARBA" id="ARBA00022801"/>
    </source>
</evidence>
<accession>A0ABR3GMC2</accession>
<keyword evidence="6 9" id="KW-0378">Hydrolase</keyword>
<evidence type="ECO:0000313" key="12">
    <source>
        <dbReference type="Proteomes" id="UP001447188"/>
    </source>
</evidence>
<dbReference type="Proteomes" id="UP001447188">
    <property type="component" value="Unassembled WGS sequence"/>
</dbReference>
<dbReference type="Pfam" id="PF09768">
    <property type="entry name" value="Peptidase_M76"/>
    <property type="match status" value="1"/>
</dbReference>
<name>A0ABR3GMC2_9PEZI</name>
<keyword evidence="4 9" id="KW-0645">Protease</keyword>
<keyword evidence="9" id="KW-0999">Mitochondrion inner membrane</keyword>
<keyword evidence="7 9" id="KW-0482">Metalloprotease</keyword>
<dbReference type="EC" id="3.4.24.-" evidence="9"/>
<evidence type="ECO:0000256" key="5">
    <source>
        <dbReference type="ARBA" id="ARBA00022723"/>
    </source>
</evidence>
<comment type="caution">
    <text evidence="11">The sequence shown here is derived from an EMBL/GenBank/DDBJ whole genome shotgun (WGS) entry which is preliminary data.</text>
</comment>
<keyword evidence="9" id="KW-0472">Membrane</keyword>
<keyword evidence="12" id="KW-1185">Reference proteome</keyword>
<gene>
    <name evidence="11" type="primary">ATP23</name>
    <name evidence="11" type="ORF">Q9L58_003895</name>
</gene>
<dbReference type="EMBL" id="JBBBZM010000039">
    <property type="protein sequence ID" value="KAL0637072.1"/>
    <property type="molecule type" value="Genomic_DNA"/>
</dbReference>